<organism evidence="2 3">
    <name type="scientific">Hydnum rufescens UP504</name>
    <dbReference type="NCBI Taxonomy" id="1448309"/>
    <lineage>
        <taxon>Eukaryota</taxon>
        <taxon>Fungi</taxon>
        <taxon>Dikarya</taxon>
        <taxon>Basidiomycota</taxon>
        <taxon>Agaricomycotina</taxon>
        <taxon>Agaricomycetes</taxon>
        <taxon>Cantharellales</taxon>
        <taxon>Hydnaceae</taxon>
        <taxon>Hydnum</taxon>
    </lineage>
</organism>
<comment type="caution">
    <text evidence="2">The sequence shown here is derived from an EMBL/GenBank/DDBJ whole genome shotgun (WGS) entry which is preliminary data.</text>
</comment>
<feature type="region of interest" description="Disordered" evidence="1">
    <location>
        <begin position="60"/>
        <end position="80"/>
    </location>
</feature>
<evidence type="ECO:0000256" key="1">
    <source>
        <dbReference type="SAM" id="MobiDB-lite"/>
    </source>
</evidence>
<feature type="compositionally biased region" description="Low complexity" evidence="1">
    <location>
        <begin position="68"/>
        <end position="78"/>
    </location>
</feature>
<proteinExistence type="predicted"/>
<feature type="compositionally biased region" description="Basic and acidic residues" evidence="1">
    <location>
        <begin position="136"/>
        <end position="155"/>
    </location>
</feature>
<gene>
    <name evidence="2" type="ORF">BS47DRAFT_189988</name>
</gene>
<dbReference type="AlphaFoldDB" id="A0A9P6AN94"/>
<feature type="compositionally biased region" description="Basic and acidic residues" evidence="1">
    <location>
        <begin position="164"/>
        <end position="194"/>
    </location>
</feature>
<sequence>MNRHTRSQTVPFGYAPHYEAPAGAPPGAFYSPAVPHGNQPEITVQTPAQEAPAIRPWDASIWRPDAPPQTQVQQVPATMANSKEEALLGLSERKTQLEIAKEKYRIEKQKWKEEKEARRLARDREIERLTGRRVLSREERRRERERHEIEGDRDIPQINARARNPGEHEYHPDQKHPAADDLPTERDERPEHIGDTVVSEGRFGPKPTNTKTLARPHILPAWRLRALVTLLTSELGSCSTVLKIWVLALLPTLI</sequence>
<reference evidence="2" key="1">
    <citation type="journal article" date="2020" name="Nat. Commun.">
        <title>Large-scale genome sequencing of mycorrhizal fungi provides insights into the early evolution of symbiotic traits.</title>
        <authorList>
            <person name="Miyauchi S."/>
            <person name="Kiss E."/>
            <person name="Kuo A."/>
            <person name="Drula E."/>
            <person name="Kohler A."/>
            <person name="Sanchez-Garcia M."/>
            <person name="Morin E."/>
            <person name="Andreopoulos B."/>
            <person name="Barry K.W."/>
            <person name="Bonito G."/>
            <person name="Buee M."/>
            <person name="Carver A."/>
            <person name="Chen C."/>
            <person name="Cichocki N."/>
            <person name="Clum A."/>
            <person name="Culley D."/>
            <person name="Crous P.W."/>
            <person name="Fauchery L."/>
            <person name="Girlanda M."/>
            <person name="Hayes R.D."/>
            <person name="Keri Z."/>
            <person name="LaButti K."/>
            <person name="Lipzen A."/>
            <person name="Lombard V."/>
            <person name="Magnuson J."/>
            <person name="Maillard F."/>
            <person name="Murat C."/>
            <person name="Nolan M."/>
            <person name="Ohm R.A."/>
            <person name="Pangilinan J."/>
            <person name="Pereira M.F."/>
            <person name="Perotto S."/>
            <person name="Peter M."/>
            <person name="Pfister S."/>
            <person name="Riley R."/>
            <person name="Sitrit Y."/>
            <person name="Stielow J.B."/>
            <person name="Szollosi G."/>
            <person name="Zifcakova L."/>
            <person name="Stursova M."/>
            <person name="Spatafora J.W."/>
            <person name="Tedersoo L."/>
            <person name="Vaario L.M."/>
            <person name="Yamada A."/>
            <person name="Yan M."/>
            <person name="Wang P."/>
            <person name="Xu J."/>
            <person name="Bruns T."/>
            <person name="Baldrian P."/>
            <person name="Vilgalys R."/>
            <person name="Dunand C."/>
            <person name="Henrissat B."/>
            <person name="Grigoriev I.V."/>
            <person name="Hibbett D."/>
            <person name="Nagy L.G."/>
            <person name="Martin F.M."/>
        </authorList>
    </citation>
    <scope>NUCLEOTIDE SEQUENCE</scope>
    <source>
        <strain evidence="2">UP504</strain>
    </source>
</reference>
<dbReference type="EMBL" id="MU129047">
    <property type="protein sequence ID" value="KAF9508908.1"/>
    <property type="molecule type" value="Genomic_DNA"/>
</dbReference>
<keyword evidence="3" id="KW-1185">Reference proteome</keyword>
<evidence type="ECO:0000313" key="3">
    <source>
        <dbReference type="Proteomes" id="UP000886523"/>
    </source>
</evidence>
<dbReference type="Proteomes" id="UP000886523">
    <property type="component" value="Unassembled WGS sequence"/>
</dbReference>
<feature type="region of interest" description="Disordered" evidence="1">
    <location>
        <begin position="136"/>
        <end position="211"/>
    </location>
</feature>
<feature type="region of interest" description="Disordered" evidence="1">
    <location>
        <begin position="1"/>
        <end position="40"/>
    </location>
</feature>
<evidence type="ECO:0000313" key="2">
    <source>
        <dbReference type="EMBL" id="KAF9508908.1"/>
    </source>
</evidence>
<name>A0A9P6AN94_9AGAM</name>
<protein>
    <submittedName>
        <fullName evidence="2">Uncharacterized protein</fullName>
    </submittedName>
</protein>
<accession>A0A9P6AN94</accession>